<comment type="caution">
    <text evidence="2">The sequence shown here is derived from an EMBL/GenBank/DDBJ whole genome shotgun (WGS) entry which is preliminary data.</text>
</comment>
<name>A0A5A7T3D0_CUCMM</name>
<organism evidence="2 3">
    <name type="scientific">Cucumis melo var. makuwa</name>
    <name type="common">Oriental melon</name>
    <dbReference type="NCBI Taxonomy" id="1194695"/>
    <lineage>
        <taxon>Eukaryota</taxon>
        <taxon>Viridiplantae</taxon>
        <taxon>Streptophyta</taxon>
        <taxon>Embryophyta</taxon>
        <taxon>Tracheophyta</taxon>
        <taxon>Spermatophyta</taxon>
        <taxon>Magnoliopsida</taxon>
        <taxon>eudicotyledons</taxon>
        <taxon>Gunneridae</taxon>
        <taxon>Pentapetalae</taxon>
        <taxon>rosids</taxon>
        <taxon>fabids</taxon>
        <taxon>Cucurbitales</taxon>
        <taxon>Cucurbitaceae</taxon>
        <taxon>Benincaseae</taxon>
        <taxon>Cucumis</taxon>
    </lineage>
</organism>
<evidence type="ECO:0000313" key="3">
    <source>
        <dbReference type="Proteomes" id="UP000321393"/>
    </source>
</evidence>
<accession>A0A5A7T3D0</accession>
<dbReference type="Proteomes" id="UP000321393">
    <property type="component" value="Unassembled WGS sequence"/>
</dbReference>
<protein>
    <submittedName>
        <fullName evidence="2">Retrotransposon protein</fullName>
    </submittedName>
</protein>
<evidence type="ECO:0000256" key="1">
    <source>
        <dbReference type="SAM" id="MobiDB-lite"/>
    </source>
</evidence>
<feature type="compositionally biased region" description="Polar residues" evidence="1">
    <location>
        <begin position="210"/>
        <end position="222"/>
    </location>
</feature>
<sequence length="222" mass="25141">MVAMFLYMLAHDVKNRKIQREFVRSAIDERMHRYEVAMFQDDNDEGDLICTTIGCDDINYIEASNKWSQWRDDLAKSMFNECMASLLRNLKHPWTKAEESCGLGQYKWRSNNETFRPSYLSQLKCRDRHTVASIGTTGLSASLWRRASSTVRLGKDRATGAHAETFADIESNVLGGSKGIQLEDGLDMEFPTMCSSTMNMSPESMMGTRPSRSSDARTSFSG</sequence>
<reference evidence="2 3" key="1">
    <citation type="submission" date="2019-08" db="EMBL/GenBank/DDBJ databases">
        <title>Draft genome sequences of two oriental melons (Cucumis melo L. var makuwa).</title>
        <authorList>
            <person name="Kwon S.-Y."/>
        </authorList>
    </citation>
    <scope>NUCLEOTIDE SEQUENCE [LARGE SCALE GENOMIC DNA]</scope>
    <source>
        <strain evidence="3">cv. SW 3</strain>
        <tissue evidence="2">Leaf</tissue>
    </source>
</reference>
<dbReference type="AlphaFoldDB" id="A0A5A7T3D0"/>
<evidence type="ECO:0000313" key="2">
    <source>
        <dbReference type="EMBL" id="KAA0037992.1"/>
    </source>
</evidence>
<gene>
    <name evidence="2" type="ORF">E6C27_scaffold36G001790</name>
</gene>
<proteinExistence type="predicted"/>
<dbReference type="EMBL" id="SSTE01018788">
    <property type="protein sequence ID" value="KAA0037992.1"/>
    <property type="molecule type" value="Genomic_DNA"/>
</dbReference>
<feature type="region of interest" description="Disordered" evidence="1">
    <location>
        <begin position="199"/>
        <end position="222"/>
    </location>
</feature>